<keyword evidence="12" id="KW-1185">Reference proteome</keyword>
<dbReference type="InterPro" id="IPR041118">
    <property type="entry name" value="Rx_N"/>
</dbReference>
<proteinExistence type="predicted"/>
<evidence type="ECO:0000259" key="9">
    <source>
        <dbReference type="Pfam" id="PF23559"/>
    </source>
</evidence>
<dbReference type="InterPro" id="IPR058922">
    <property type="entry name" value="WHD_DRP"/>
</dbReference>
<comment type="caution">
    <text evidence="11">The sequence shown here is derived from an EMBL/GenBank/DDBJ whole genome shotgun (WGS) entry which is preliminary data.</text>
</comment>
<name>A0ABQ8H262_9ROSI</name>
<dbReference type="Gene3D" id="1.20.5.4130">
    <property type="match status" value="1"/>
</dbReference>
<evidence type="ECO:0000259" key="10">
    <source>
        <dbReference type="Pfam" id="PF25019"/>
    </source>
</evidence>
<dbReference type="SUPFAM" id="SSF52058">
    <property type="entry name" value="L domain-like"/>
    <property type="match status" value="2"/>
</dbReference>
<dbReference type="Proteomes" id="UP000827721">
    <property type="component" value="Unassembled WGS sequence"/>
</dbReference>
<dbReference type="PANTHER" id="PTHR36766:SF51">
    <property type="entry name" value="DISEASE RESISTANCE RPP13-LIKE PROTEIN 1"/>
    <property type="match status" value="1"/>
</dbReference>
<evidence type="ECO:0000256" key="1">
    <source>
        <dbReference type="ARBA" id="ARBA00022614"/>
    </source>
</evidence>
<feature type="domain" description="Disease resistance protein winged helix" evidence="9">
    <location>
        <begin position="429"/>
        <end position="497"/>
    </location>
</feature>
<dbReference type="Gene3D" id="1.10.8.430">
    <property type="entry name" value="Helical domain of apoptotic protease-activating factors"/>
    <property type="match status" value="1"/>
</dbReference>
<keyword evidence="5" id="KW-0067">ATP-binding</keyword>
<evidence type="ECO:0000256" key="4">
    <source>
        <dbReference type="ARBA" id="ARBA00022821"/>
    </source>
</evidence>
<dbReference type="Gene3D" id="1.10.10.10">
    <property type="entry name" value="Winged helix-like DNA-binding domain superfamily/Winged helix DNA-binding domain"/>
    <property type="match status" value="1"/>
</dbReference>
<dbReference type="SUPFAM" id="SSF52540">
    <property type="entry name" value="P-loop containing nucleoside triphosphate hydrolases"/>
    <property type="match status" value="1"/>
</dbReference>
<dbReference type="EMBL" id="JAFEMO010000015">
    <property type="protein sequence ID" value="KAH7544299.1"/>
    <property type="molecule type" value="Genomic_DNA"/>
</dbReference>
<dbReference type="InterPro" id="IPR002182">
    <property type="entry name" value="NB-ARC"/>
</dbReference>
<evidence type="ECO:0000256" key="6">
    <source>
        <dbReference type="SAM" id="Coils"/>
    </source>
</evidence>
<feature type="domain" description="R13L1/DRL21-like LRR repeat region" evidence="10">
    <location>
        <begin position="690"/>
        <end position="820"/>
    </location>
</feature>
<evidence type="ECO:0000256" key="2">
    <source>
        <dbReference type="ARBA" id="ARBA00022737"/>
    </source>
</evidence>
<sequence length="1436" mass="163402">MAVGEIFLSAFIQVLFERLVPRDLSFFPHVVPELQKWKKQLLKVEAVLADAEEKKLRDKLVKTWLDDLRDLAYDLEDLLDELGTEELERKLLAEQNNVLVDAGKAFMFYTYMKSKMADISSRLEQLWEEKDELGLIKNTAGGTSSTSTTAAAYLQRPPPTTCVPTEQAVYGRDEDATKILEMVLSDDQPNDANFRAIPIIGMGGIGKTTLARKVYTDEAVKNFNIKAWVCVSDDFDVLRISKAILESITGRPCDLKDLNAVQVQLKHRVAGKKFLLVLDDVWSDNYSYWEILRSPFMAGARGSSIIVTTRLTKVALTINPSAFYALQLLSHDDCWSLFVSHAFGCKDIATYSNVDLIRHKVVEKCKGLPLAAKTLGGLLRSKQREDEWLDMLNSRLWESSDESEIPAALKLSYHHLPSHLKRCFTYCAVFSKNYEFKEEEIVLLWMAEGLIQQSTKNKQPEELGSDYFHDLLSRSIFQQSSNNVTKYIMHDLVHDLAQWVSGEIVLSLDYASGGHKQPRELEKVRHFSYTADHFDGKNKFEVLREATGLRTFLAIVQDENYTRYLSNIVLSDLLPKLKRLRALSLETYYITELPNSIEGGRHMRYLNLSCTMIKSLPESVSSLYNLQVLMLRKCSCLIKLPSDFGNLINLRHLDIRGANLVKEMPLRMKELKFLQKLSNFIVGKGIGSELKDLKSLKFLRGKLYISRLNNVINFGGPRDLLLRDKRDLKELLLEWESQFDDYWSEEGAEKEKNVLDMLRPHQNLEKLTIRCYGGTRFPSWVGDESFSNIRVLKLESCKNCKLLPSLGLLGLLQDLTVIGMKGLKCIGSELYGEDGSKPFQSLEILCFEDLQEWEHWEPIKDNQHNVQTFPCLRNLSIINCPKLSGQLPDHLPSLEKLVIKNCERLVVSLLSIPMLCELEIDGCKGLTNNSRIHSLSLNSITLSNISEFDDWLRQENFQKLECLNMKNMGCDALVNMWQLNGSVGKPPQEIQSLSFLRELCIVNCSNLVSFPEICLLTYLSKLEIKNCNALVSLPAGMEHNAHIKSMKIEGCDSLTFTVRGKLPSSLKSLHVRYCYRLVCLLDDRDQESCTSSSIHMSRSASLLEYIHVHSFPALTCISSSGQLPTTLKNLFMVYCSQLTMLSTSGQLPKTLCSLFITDVPKLESISERFHNDMSLEHMWITDCENLKSLPEGLHNLSRLQEIRLWNCSSIDRFPEGGLPNTKEGFPTNLTALEIEGGLTIYKPLVEWGLHNLTSLTYLKIIGCPDAESFPQQDMGMMLPHSLTHLCIERFPELKYLWFQALQNLTSLELLRITGCPNLTFFPEQSLPSSLLRLHIRECPLLEKQCRRNKGKYWFPATALIGMKRAKKKEIMMTLHIRLSEIVCARIGDVVHRGLLFPFPAGQEHDPWKASETVRRSAVTVYSAITAGATFDNKTMF</sequence>
<keyword evidence="3" id="KW-0547">Nucleotide-binding</keyword>
<organism evidence="11 12">
    <name type="scientific">Xanthoceras sorbifolium</name>
    <dbReference type="NCBI Taxonomy" id="99658"/>
    <lineage>
        <taxon>Eukaryota</taxon>
        <taxon>Viridiplantae</taxon>
        <taxon>Streptophyta</taxon>
        <taxon>Embryophyta</taxon>
        <taxon>Tracheophyta</taxon>
        <taxon>Spermatophyta</taxon>
        <taxon>Magnoliopsida</taxon>
        <taxon>eudicotyledons</taxon>
        <taxon>Gunneridae</taxon>
        <taxon>Pentapetalae</taxon>
        <taxon>rosids</taxon>
        <taxon>malvids</taxon>
        <taxon>Sapindales</taxon>
        <taxon>Sapindaceae</taxon>
        <taxon>Xanthoceroideae</taxon>
        <taxon>Xanthoceras</taxon>
    </lineage>
</organism>
<dbReference type="Pfam" id="PF00931">
    <property type="entry name" value="NB-ARC"/>
    <property type="match status" value="1"/>
</dbReference>
<feature type="coiled-coil region" evidence="6">
    <location>
        <begin position="34"/>
        <end position="95"/>
    </location>
</feature>
<evidence type="ECO:0000313" key="12">
    <source>
        <dbReference type="Proteomes" id="UP000827721"/>
    </source>
</evidence>
<gene>
    <name evidence="11" type="ORF">JRO89_XS15G0144300</name>
</gene>
<feature type="domain" description="Disease resistance N-terminal" evidence="8">
    <location>
        <begin position="7"/>
        <end position="93"/>
    </location>
</feature>
<dbReference type="PRINTS" id="PR00364">
    <property type="entry name" value="DISEASERSIST"/>
</dbReference>
<keyword evidence="1" id="KW-0433">Leucine-rich repeat</keyword>
<evidence type="ECO:0000256" key="3">
    <source>
        <dbReference type="ARBA" id="ARBA00022741"/>
    </source>
</evidence>
<dbReference type="Pfam" id="PF25019">
    <property type="entry name" value="LRR_R13L1-DRL21"/>
    <property type="match status" value="1"/>
</dbReference>
<dbReference type="Gene3D" id="3.40.50.300">
    <property type="entry name" value="P-loop containing nucleotide triphosphate hydrolases"/>
    <property type="match status" value="1"/>
</dbReference>
<evidence type="ECO:0008006" key="13">
    <source>
        <dbReference type="Google" id="ProtNLM"/>
    </source>
</evidence>
<evidence type="ECO:0000259" key="8">
    <source>
        <dbReference type="Pfam" id="PF18052"/>
    </source>
</evidence>
<keyword evidence="6" id="KW-0175">Coiled coil</keyword>
<protein>
    <recommendedName>
        <fullName evidence="13">Disease resistance RPP13-like protein 1</fullName>
    </recommendedName>
</protein>
<dbReference type="Pfam" id="PF18052">
    <property type="entry name" value="Rx_N"/>
    <property type="match status" value="1"/>
</dbReference>
<evidence type="ECO:0000256" key="5">
    <source>
        <dbReference type="ARBA" id="ARBA00022840"/>
    </source>
</evidence>
<evidence type="ECO:0000259" key="7">
    <source>
        <dbReference type="Pfam" id="PF00931"/>
    </source>
</evidence>
<keyword evidence="2" id="KW-0677">Repeat</keyword>
<dbReference type="InterPro" id="IPR032675">
    <property type="entry name" value="LRR_dom_sf"/>
</dbReference>
<dbReference type="PANTHER" id="PTHR36766">
    <property type="entry name" value="PLANT BROAD-SPECTRUM MILDEW RESISTANCE PROTEIN RPW8"/>
    <property type="match status" value="1"/>
</dbReference>
<dbReference type="InterPro" id="IPR056789">
    <property type="entry name" value="LRR_R13L1-DRL21"/>
</dbReference>
<feature type="domain" description="NB-ARC" evidence="7">
    <location>
        <begin position="190"/>
        <end position="343"/>
    </location>
</feature>
<dbReference type="InterPro" id="IPR027417">
    <property type="entry name" value="P-loop_NTPase"/>
</dbReference>
<dbReference type="Gene3D" id="3.80.10.10">
    <property type="entry name" value="Ribonuclease Inhibitor"/>
    <property type="match status" value="3"/>
</dbReference>
<evidence type="ECO:0000313" key="11">
    <source>
        <dbReference type="EMBL" id="KAH7544299.1"/>
    </source>
</evidence>
<accession>A0ABQ8H262</accession>
<dbReference type="InterPro" id="IPR036388">
    <property type="entry name" value="WH-like_DNA-bd_sf"/>
</dbReference>
<dbReference type="InterPro" id="IPR042197">
    <property type="entry name" value="Apaf_helical"/>
</dbReference>
<keyword evidence="4" id="KW-0611">Plant defense</keyword>
<reference evidence="11 12" key="1">
    <citation type="submission" date="2021-02" db="EMBL/GenBank/DDBJ databases">
        <title>Plant Genome Project.</title>
        <authorList>
            <person name="Zhang R.-G."/>
        </authorList>
    </citation>
    <scope>NUCLEOTIDE SEQUENCE [LARGE SCALE GENOMIC DNA]</scope>
    <source>
        <tissue evidence="11">Leaves</tissue>
    </source>
</reference>
<dbReference type="Pfam" id="PF23559">
    <property type="entry name" value="WHD_DRP"/>
    <property type="match status" value="1"/>
</dbReference>